<dbReference type="EMBL" id="QRYW01000006">
    <property type="protein sequence ID" value="RGV29253.1"/>
    <property type="molecule type" value="Genomic_DNA"/>
</dbReference>
<accession>A0A412WPS4</accession>
<organism evidence="2 3">
    <name type="scientific">Odoribacter splanchnicus</name>
    <dbReference type="NCBI Taxonomy" id="28118"/>
    <lineage>
        <taxon>Bacteria</taxon>
        <taxon>Pseudomonadati</taxon>
        <taxon>Bacteroidota</taxon>
        <taxon>Bacteroidia</taxon>
        <taxon>Bacteroidales</taxon>
        <taxon>Odoribacteraceae</taxon>
        <taxon>Odoribacter</taxon>
    </lineage>
</organism>
<evidence type="ECO:0000256" key="1">
    <source>
        <dbReference type="SAM" id="Coils"/>
    </source>
</evidence>
<feature type="coiled-coil region" evidence="1">
    <location>
        <begin position="251"/>
        <end position="289"/>
    </location>
</feature>
<protein>
    <recommendedName>
        <fullName evidence="4">DUF1351 domain-containing protein</fullName>
    </recommendedName>
</protein>
<evidence type="ECO:0008006" key="4">
    <source>
        <dbReference type="Google" id="ProtNLM"/>
    </source>
</evidence>
<dbReference type="AlphaFoldDB" id="A0A412WPS4"/>
<keyword evidence="1" id="KW-0175">Coiled coil</keyword>
<name>A0A412WPS4_9BACT</name>
<evidence type="ECO:0000313" key="3">
    <source>
        <dbReference type="Proteomes" id="UP000283426"/>
    </source>
</evidence>
<dbReference type="Proteomes" id="UP000283426">
    <property type="component" value="Unassembled WGS sequence"/>
</dbReference>
<gene>
    <name evidence="2" type="ORF">DWW24_04010</name>
</gene>
<reference evidence="2 3" key="1">
    <citation type="submission" date="2018-08" db="EMBL/GenBank/DDBJ databases">
        <title>A genome reference for cultivated species of the human gut microbiota.</title>
        <authorList>
            <person name="Zou Y."/>
            <person name="Xue W."/>
            <person name="Luo G."/>
        </authorList>
    </citation>
    <scope>NUCLEOTIDE SEQUENCE [LARGE SCALE GENOMIC DNA]</scope>
    <source>
        <strain evidence="2 3">AF14-6AC</strain>
    </source>
</reference>
<evidence type="ECO:0000313" key="2">
    <source>
        <dbReference type="EMBL" id="RGV29253.1"/>
    </source>
</evidence>
<comment type="caution">
    <text evidence="2">The sequence shown here is derived from an EMBL/GenBank/DDBJ whole genome shotgun (WGS) entry which is preliminary data.</text>
</comment>
<dbReference type="RefSeq" id="WP_118107411.1">
    <property type="nucleotide sequence ID" value="NZ_QRYW01000006.1"/>
</dbReference>
<sequence>METTALSTTQEALLQAKDIIAQNIASNEKAKEVAKILLAKIENTPISDTPEVRFLDEECKTFLGKISKTISAMTDRRKPITQAFDQIRKHFTELENELKTGEEIQAIQNFRNAFARHIAEIAAKEEESRRIKAATEQERIEMRAYFKQAFTNDLVNTLSLAYDSLEEIFNSITLQNCELKKDELKNFSSEYKPATFSYPYRNYITKEEEIAIYEEIASSKSAKNELEYNEKITEKIRYYLDRVDSKKQELLEIAQANAAEKERLAKEAEERAKREAEEKRQELLNFTQKQQTSIEAEKTEASLNTLFDQNYSAPAANVKKTLSIEVSNPAGYGQIFMFWFEREGKNLPNEKIEKKSIAQMKKFCEDIANKDGEIITSNFITYKEVVTAK</sequence>
<proteinExistence type="predicted"/>